<name>A0A1W1BDH0_9ZZZZ</name>
<feature type="domain" description="Glycosyl transferase family 1" evidence="1">
    <location>
        <begin position="2"/>
        <end position="121"/>
    </location>
</feature>
<dbReference type="PANTHER" id="PTHR45947">
    <property type="entry name" value="SULFOQUINOVOSYL TRANSFERASE SQD2"/>
    <property type="match status" value="1"/>
</dbReference>
<dbReference type="InterPro" id="IPR001296">
    <property type="entry name" value="Glyco_trans_1"/>
</dbReference>
<dbReference type="Pfam" id="PF00534">
    <property type="entry name" value="Glycos_transf_1"/>
    <property type="match status" value="1"/>
</dbReference>
<evidence type="ECO:0000313" key="2">
    <source>
        <dbReference type="EMBL" id="SFV51596.1"/>
    </source>
</evidence>
<dbReference type="SUPFAM" id="SSF53756">
    <property type="entry name" value="UDP-Glycosyltransferase/glycogen phosphorylase"/>
    <property type="match status" value="1"/>
</dbReference>
<protein>
    <submittedName>
        <fullName evidence="2">Glycosyltransferase</fullName>
    </submittedName>
</protein>
<dbReference type="Gene3D" id="3.40.50.2000">
    <property type="entry name" value="Glycogen Phosphorylase B"/>
    <property type="match status" value="1"/>
</dbReference>
<dbReference type="InterPro" id="IPR050194">
    <property type="entry name" value="Glycosyltransferase_grp1"/>
</dbReference>
<dbReference type="AlphaFoldDB" id="A0A1W1BDH0"/>
<accession>A0A1W1BDH0</accession>
<gene>
    <name evidence="2" type="ORF">MNB_SV-12-329</name>
</gene>
<proteinExistence type="predicted"/>
<dbReference type="EMBL" id="FPHE01000022">
    <property type="protein sequence ID" value="SFV51596.1"/>
    <property type="molecule type" value="Genomic_DNA"/>
</dbReference>
<keyword evidence="2" id="KW-0808">Transferase</keyword>
<evidence type="ECO:0000259" key="1">
    <source>
        <dbReference type="Pfam" id="PF00534"/>
    </source>
</evidence>
<sequence>MPDKKLVVIGKGEEYKEIKAIAEPNIEVMGYQSDAVLKGYMQRAKAFIYMALEDFGIVPVEAMACGTPVIGYGKGGLRDSVIDKETGLFFEEQSVTSLKEAVERFEMLRFESKKISSYAQKFSVERFKEEFLKINVSSLYFKPHTPS</sequence>
<dbReference type="PANTHER" id="PTHR45947:SF3">
    <property type="entry name" value="SULFOQUINOVOSYL TRANSFERASE SQD2"/>
    <property type="match status" value="1"/>
</dbReference>
<organism evidence="2">
    <name type="scientific">hydrothermal vent metagenome</name>
    <dbReference type="NCBI Taxonomy" id="652676"/>
    <lineage>
        <taxon>unclassified sequences</taxon>
        <taxon>metagenomes</taxon>
        <taxon>ecological metagenomes</taxon>
    </lineage>
</organism>
<reference evidence="2" key="1">
    <citation type="submission" date="2016-10" db="EMBL/GenBank/DDBJ databases">
        <authorList>
            <person name="de Groot N.N."/>
        </authorList>
    </citation>
    <scope>NUCLEOTIDE SEQUENCE</scope>
</reference>
<dbReference type="GO" id="GO:0016757">
    <property type="term" value="F:glycosyltransferase activity"/>
    <property type="evidence" value="ECO:0007669"/>
    <property type="project" value="InterPro"/>
</dbReference>